<gene>
    <name evidence="1" type="ORF">JOF36_005332</name>
</gene>
<dbReference type="EMBL" id="JAGINU010000001">
    <property type="protein sequence ID" value="MBP2369636.1"/>
    <property type="molecule type" value="Genomic_DNA"/>
</dbReference>
<sequence length="46" mass="4678">MPEPISCSSVTTAQLAAVGAGGGMELLAAAGSRDELADARWFDAPW</sequence>
<dbReference type="Proteomes" id="UP001519295">
    <property type="component" value="Unassembled WGS sequence"/>
</dbReference>
<keyword evidence="2" id="KW-1185">Reference proteome</keyword>
<proteinExistence type="predicted"/>
<reference evidence="1 2" key="1">
    <citation type="submission" date="2021-03" db="EMBL/GenBank/DDBJ databases">
        <title>Sequencing the genomes of 1000 actinobacteria strains.</title>
        <authorList>
            <person name="Klenk H.-P."/>
        </authorList>
    </citation>
    <scope>NUCLEOTIDE SEQUENCE [LARGE SCALE GENOMIC DNA]</scope>
    <source>
        <strain evidence="1 2">DSM 45256</strain>
    </source>
</reference>
<protein>
    <submittedName>
        <fullName evidence="1">Uncharacterized protein</fullName>
    </submittedName>
</protein>
<organism evidence="1 2">
    <name type="scientific">Pseudonocardia parietis</name>
    <dbReference type="NCBI Taxonomy" id="570936"/>
    <lineage>
        <taxon>Bacteria</taxon>
        <taxon>Bacillati</taxon>
        <taxon>Actinomycetota</taxon>
        <taxon>Actinomycetes</taxon>
        <taxon>Pseudonocardiales</taxon>
        <taxon>Pseudonocardiaceae</taxon>
        <taxon>Pseudonocardia</taxon>
    </lineage>
</organism>
<dbReference type="RefSeq" id="WP_245350987.1">
    <property type="nucleotide sequence ID" value="NZ_JAGINU010000001.1"/>
</dbReference>
<accession>A0ABS4W0D0</accession>
<evidence type="ECO:0000313" key="2">
    <source>
        <dbReference type="Proteomes" id="UP001519295"/>
    </source>
</evidence>
<evidence type="ECO:0000313" key="1">
    <source>
        <dbReference type="EMBL" id="MBP2369636.1"/>
    </source>
</evidence>
<name>A0ABS4W0D0_9PSEU</name>
<comment type="caution">
    <text evidence="1">The sequence shown here is derived from an EMBL/GenBank/DDBJ whole genome shotgun (WGS) entry which is preliminary data.</text>
</comment>